<protein>
    <submittedName>
        <fullName evidence="1">Uncharacterized protein</fullName>
    </submittedName>
</protein>
<reference evidence="1" key="1">
    <citation type="submission" date="2017-02" db="EMBL/GenBank/DDBJ databases">
        <authorList>
            <person name="Regsiter A."/>
            <person name="William W."/>
        </authorList>
    </citation>
    <scope>NUCLEOTIDE SEQUENCE</scope>
    <source>
        <strain evidence="1">Bib</strain>
    </source>
</reference>
<dbReference type="EMBL" id="FWDM01000014">
    <property type="protein sequence ID" value="SLM11998.1"/>
    <property type="molecule type" value="Genomic_DNA"/>
</dbReference>
<dbReference type="InterPro" id="IPR036849">
    <property type="entry name" value="Enolase-like_C_sf"/>
</dbReference>
<evidence type="ECO:0000313" key="1">
    <source>
        <dbReference type="EMBL" id="SLM11998.1"/>
    </source>
</evidence>
<organism evidence="1">
    <name type="scientific">uncultured spirochete</name>
    <dbReference type="NCBI Taxonomy" id="156406"/>
    <lineage>
        <taxon>Bacteria</taxon>
        <taxon>Pseudomonadati</taxon>
        <taxon>Spirochaetota</taxon>
        <taxon>Spirochaetia</taxon>
        <taxon>Spirochaetales</taxon>
        <taxon>environmental samples</taxon>
    </lineage>
</organism>
<sequence length="76" mass="8364">MRTARHGPSNMSPITHVVNIHVDLAAQNVSIQEWSGTEPRNLVIQGLKEPKHVLLVIFLGIAEYSNGYVCANEKLG</sequence>
<dbReference type="Gene3D" id="3.20.20.120">
    <property type="entry name" value="Enolase-like C-terminal domain"/>
    <property type="match status" value="1"/>
</dbReference>
<gene>
    <name evidence="1" type="ORF">SPIROBIBN47_210167</name>
</gene>
<name>A0A3P3XHN5_9SPIR</name>
<dbReference type="AlphaFoldDB" id="A0A3P3XHN5"/>
<accession>A0A3P3XHN5</accession>
<proteinExistence type="predicted"/>